<reference evidence="1 2" key="1">
    <citation type="journal article" date="2014" name="Agronomy (Basel)">
        <title>A Draft Genome Sequence for Ensete ventricosum, the Drought-Tolerant Tree Against Hunger.</title>
        <authorList>
            <person name="Harrison J."/>
            <person name="Moore K.A."/>
            <person name="Paszkiewicz K."/>
            <person name="Jones T."/>
            <person name="Grant M."/>
            <person name="Ambacheew D."/>
            <person name="Muzemil S."/>
            <person name="Studholme D.J."/>
        </authorList>
    </citation>
    <scope>NUCLEOTIDE SEQUENCE [LARGE SCALE GENOMIC DNA]</scope>
</reference>
<gene>
    <name evidence="1" type="ORF">B296_00029351</name>
</gene>
<organism evidence="1 2">
    <name type="scientific">Ensete ventricosum</name>
    <name type="common">Abyssinian banana</name>
    <name type="synonym">Musa ensete</name>
    <dbReference type="NCBI Taxonomy" id="4639"/>
    <lineage>
        <taxon>Eukaryota</taxon>
        <taxon>Viridiplantae</taxon>
        <taxon>Streptophyta</taxon>
        <taxon>Embryophyta</taxon>
        <taxon>Tracheophyta</taxon>
        <taxon>Spermatophyta</taxon>
        <taxon>Magnoliopsida</taxon>
        <taxon>Liliopsida</taxon>
        <taxon>Zingiberales</taxon>
        <taxon>Musaceae</taxon>
        <taxon>Ensete</taxon>
    </lineage>
</organism>
<dbReference type="EMBL" id="AMZH03002715">
    <property type="protein sequence ID" value="RRT74647.1"/>
    <property type="molecule type" value="Genomic_DNA"/>
</dbReference>
<dbReference type="Proteomes" id="UP000287651">
    <property type="component" value="Unassembled WGS sequence"/>
</dbReference>
<sequence length="63" mass="6672">PYHAVVPLAMPGVRVVRRALAGGERPGPAKACSVGCTTPGVLRIIGRSVTLSWPRQQPRCPRA</sequence>
<evidence type="ECO:0000313" key="1">
    <source>
        <dbReference type="EMBL" id="RRT74647.1"/>
    </source>
</evidence>
<accession>A0A427AEF7</accession>
<name>A0A427AEF7_ENSVE</name>
<dbReference type="AlphaFoldDB" id="A0A427AEF7"/>
<feature type="non-terminal residue" evidence="1">
    <location>
        <position position="1"/>
    </location>
</feature>
<evidence type="ECO:0000313" key="2">
    <source>
        <dbReference type="Proteomes" id="UP000287651"/>
    </source>
</evidence>
<comment type="caution">
    <text evidence="1">The sequence shown here is derived from an EMBL/GenBank/DDBJ whole genome shotgun (WGS) entry which is preliminary data.</text>
</comment>
<proteinExistence type="predicted"/>
<protein>
    <submittedName>
        <fullName evidence="1">Uncharacterized protein</fullName>
    </submittedName>
</protein>